<dbReference type="GO" id="GO:0000421">
    <property type="term" value="C:autophagosome membrane"/>
    <property type="evidence" value="ECO:0007669"/>
    <property type="project" value="TreeGrafter"/>
</dbReference>
<keyword evidence="1 4" id="KW-1017">Isopeptide bond</keyword>
<name>L5MDS1_MYODS</name>
<dbReference type="GO" id="GO:0000422">
    <property type="term" value="P:autophagy of mitochondrion"/>
    <property type="evidence" value="ECO:0007669"/>
    <property type="project" value="TreeGrafter"/>
</dbReference>
<dbReference type="GO" id="GO:0000045">
    <property type="term" value="P:autophagosome assembly"/>
    <property type="evidence" value="ECO:0007669"/>
    <property type="project" value="InterPro"/>
</dbReference>
<evidence type="ECO:0000256" key="3">
    <source>
        <dbReference type="ARBA" id="ARBA00023006"/>
    </source>
</evidence>
<evidence type="ECO:0000313" key="6">
    <source>
        <dbReference type="EMBL" id="ELK36506.1"/>
    </source>
</evidence>
<sequence length="154" mass="16710">MAEEPEAVLPLPPSGAADGEGPTDVSPGTATPEPPSSAAVSPGTEEPAGDTKKKIDILLKAVGDTPIMKTKKWAVERTRTIQGLIDFIKKFLKLVASEQLFIYVNQSFAPSPDQEVGTLYEHITYSFNRSKPISILDVESILNLHRLFTFLSSL</sequence>
<dbReference type="EMBL" id="KB101591">
    <property type="protein sequence ID" value="ELK36506.1"/>
    <property type="molecule type" value="Genomic_DNA"/>
</dbReference>
<organism evidence="6 7">
    <name type="scientific">Myotis davidii</name>
    <name type="common">David's myotis</name>
    <dbReference type="NCBI Taxonomy" id="225400"/>
    <lineage>
        <taxon>Eukaryota</taxon>
        <taxon>Metazoa</taxon>
        <taxon>Chordata</taxon>
        <taxon>Craniata</taxon>
        <taxon>Vertebrata</taxon>
        <taxon>Euteleostomi</taxon>
        <taxon>Mammalia</taxon>
        <taxon>Eutheria</taxon>
        <taxon>Laurasiatheria</taxon>
        <taxon>Chiroptera</taxon>
        <taxon>Yangochiroptera</taxon>
        <taxon>Vespertilionidae</taxon>
        <taxon>Myotis</taxon>
    </lineage>
</organism>
<keyword evidence="7" id="KW-1185">Reference proteome</keyword>
<dbReference type="Pfam" id="PF04110">
    <property type="entry name" value="APG12"/>
    <property type="match status" value="1"/>
</dbReference>
<evidence type="ECO:0000256" key="2">
    <source>
        <dbReference type="ARBA" id="ARBA00022786"/>
    </source>
</evidence>
<dbReference type="GO" id="GO:0034045">
    <property type="term" value="C:phagophore assembly site membrane"/>
    <property type="evidence" value="ECO:0007669"/>
    <property type="project" value="TreeGrafter"/>
</dbReference>
<accession>L5MDS1</accession>
<dbReference type="InterPro" id="IPR029071">
    <property type="entry name" value="Ubiquitin-like_domsf"/>
</dbReference>
<evidence type="ECO:0000313" key="7">
    <source>
        <dbReference type="Proteomes" id="UP000010556"/>
    </source>
</evidence>
<protein>
    <recommendedName>
        <fullName evidence="4">Ubiquitin-like protein ATG12</fullName>
    </recommendedName>
</protein>
<dbReference type="CDD" id="cd01612">
    <property type="entry name" value="Ubl_ATG12"/>
    <property type="match status" value="1"/>
</dbReference>
<dbReference type="GO" id="GO:0034727">
    <property type="term" value="P:piecemeal microautophagy of the nucleus"/>
    <property type="evidence" value="ECO:0007669"/>
    <property type="project" value="TreeGrafter"/>
</dbReference>
<dbReference type="GO" id="GO:0034274">
    <property type="term" value="C:Atg12-Atg5-Atg16 complex"/>
    <property type="evidence" value="ECO:0007669"/>
    <property type="project" value="TreeGrafter"/>
</dbReference>
<evidence type="ECO:0000256" key="4">
    <source>
        <dbReference type="RuleBase" id="RU361201"/>
    </source>
</evidence>
<gene>
    <name evidence="6" type="ORF">MDA_GLEAN10021763</name>
</gene>
<keyword evidence="3 4" id="KW-0072">Autophagy</keyword>
<dbReference type="Gene3D" id="3.10.20.90">
    <property type="entry name" value="Phosphatidylinositol 3-kinase Catalytic Subunit, Chain A, domain 1"/>
    <property type="match status" value="1"/>
</dbReference>
<dbReference type="SUPFAM" id="SSF54236">
    <property type="entry name" value="Ubiquitin-like"/>
    <property type="match status" value="1"/>
</dbReference>
<dbReference type="PANTHER" id="PTHR13385">
    <property type="entry name" value="AUTOPHAGY PROTEIN 12"/>
    <property type="match status" value="1"/>
</dbReference>
<dbReference type="AlphaFoldDB" id="L5MDS1"/>
<dbReference type="GO" id="GO:0019776">
    <property type="term" value="F:Atg8-family ligase activity"/>
    <property type="evidence" value="ECO:0007669"/>
    <property type="project" value="TreeGrafter"/>
</dbReference>
<comment type="similarity">
    <text evidence="4">Belongs to the ATG12 family.</text>
</comment>
<evidence type="ECO:0000256" key="1">
    <source>
        <dbReference type="ARBA" id="ARBA00022499"/>
    </source>
</evidence>
<dbReference type="GO" id="GO:0061723">
    <property type="term" value="P:glycophagy"/>
    <property type="evidence" value="ECO:0007669"/>
    <property type="project" value="TreeGrafter"/>
</dbReference>
<feature type="region of interest" description="Disordered" evidence="5">
    <location>
        <begin position="1"/>
        <end position="52"/>
    </location>
</feature>
<reference evidence="7" key="1">
    <citation type="journal article" date="2013" name="Science">
        <title>Comparative analysis of bat genomes provides insight into the evolution of flight and immunity.</title>
        <authorList>
            <person name="Zhang G."/>
            <person name="Cowled C."/>
            <person name="Shi Z."/>
            <person name="Huang Z."/>
            <person name="Bishop-Lilly K.A."/>
            <person name="Fang X."/>
            <person name="Wynne J.W."/>
            <person name="Xiong Z."/>
            <person name="Baker M.L."/>
            <person name="Zhao W."/>
            <person name="Tachedjian M."/>
            <person name="Zhu Y."/>
            <person name="Zhou P."/>
            <person name="Jiang X."/>
            <person name="Ng J."/>
            <person name="Yang L."/>
            <person name="Wu L."/>
            <person name="Xiao J."/>
            <person name="Feng Y."/>
            <person name="Chen Y."/>
            <person name="Sun X."/>
            <person name="Zhang Y."/>
            <person name="Marsh G.A."/>
            <person name="Crameri G."/>
            <person name="Broder C.C."/>
            <person name="Frey K.G."/>
            <person name="Wang L.F."/>
            <person name="Wang J."/>
        </authorList>
    </citation>
    <scope>NUCLEOTIDE SEQUENCE [LARGE SCALE GENOMIC DNA]</scope>
</reference>
<dbReference type="GO" id="GO:0097352">
    <property type="term" value="P:autophagosome maturation"/>
    <property type="evidence" value="ECO:0007669"/>
    <property type="project" value="TreeGrafter"/>
</dbReference>
<proteinExistence type="inferred from homology"/>
<dbReference type="PANTHER" id="PTHR13385:SF0">
    <property type="entry name" value="UBIQUITIN-LIKE PROTEIN ATG12"/>
    <property type="match status" value="1"/>
</dbReference>
<dbReference type="Proteomes" id="UP000010556">
    <property type="component" value="Unassembled WGS sequence"/>
</dbReference>
<dbReference type="InterPro" id="IPR007242">
    <property type="entry name" value="Atg12"/>
</dbReference>
<keyword evidence="2 4" id="KW-0833">Ubl conjugation pathway</keyword>
<evidence type="ECO:0000256" key="5">
    <source>
        <dbReference type="SAM" id="MobiDB-lite"/>
    </source>
</evidence>
<comment type="function">
    <text evidence="4">Ubiquitin-like protein involved in autophagic vesicle formation.</text>
</comment>
<dbReference type="eggNOG" id="KOG3439">
    <property type="taxonomic scope" value="Eukaryota"/>
</dbReference>
<comment type="subunit">
    <text evidence="4">Forms a conjugate with ATG5.</text>
</comment>